<dbReference type="STRING" id="7217.B3MB39"/>
<feature type="chain" id="PRO_5006454628" description="Lipase domain-containing protein" evidence="5">
    <location>
        <begin position="33"/>
        <end position="300"/>
    </location>
</feature>
<dbReference type="GeneID" id="6493837"/>
<dbReference type="PANTHER" id="PTHR11610">
    <property type="entry name" value="LIPASE"/>
    <property type="match status" value="1"/>
</dbReference>
<dbReference type="InterPro" id="IPR013818">
    <property type="entry name" value="Lipase"/>
</dbReference>
<dbReference type="InterPro" id="IPR029058">
    <property type="entry name" value="AB_hydrolase_fold"/>
</dbReference>
<dbReference type="FunCoup" id="B3MB39">
    <property type="interactions" value="48"/>
</dbReference>
<dbReference type="Pfam" id="PF00151">
    <property type="entry name" value="Lipase"/>
    <property type="match status" value="1"/>
</dbReference>
<evidence type="ECO:0000256" key="4">
    <source>
        <dbReference type="RuleBase" id="RU004262"/>
    </source>
</evidence>
<keyword evidence="5" id="KW-0732">Signal</keyword>
<protein>
    <recommendedName>
        <fullName evidence="6">Lipase domain-containing protein</fullName>
    </recommendedName>
</protein>
<dbReference type="PANTHER" id="PTHR11610:SF173">
    <property type="entry name" value="LIPASE DOMAIN-CONTAINING PROTEIN-RELATED"/>
    <property type="match status" value="1"/>
</dbReference>
<evidence type="ECO:0000313" key="7">
    <source>
        <dbReference type="EMBL" id="EDV41340.2"/>
    </source>
</evidence>
<name>B3MB39_DROAN</name>
<keyword evidence="3" id="KW-0964">Secreted</keyword>
<feature type="domain" description="Lipase" evidence="6">
    <location>
        <begin position="32"/>
        <end position="290"/>
    </location>
</feature>
<evidence type="ECO:0000259" key="6">
    <source>
        <dbReference type="Pfam" id="PF00151"/>
    </source>
</evidence>
<dbReference type="Proteomes" id="UP000007801">
    <property type="component" value="Unassembled WGS sequence"/>
</dbReference>
<evidence type="ECO:0000256" key="5">
    <source>
        <dbReference type="SAM" id="SignalP"/>
    </source>
</evidence>
<accession>B3MB39</accession>
<sequence length="300" mass="31900">MAATPASSVVFRMQAGLVLFFLFALSGASVQGATEFLLHNRRIRDSPQQVDPEVESLLRSSFYAADPTVVSLPRWQGNSSSPELLAVVAAQLDQQASNVISVDLAEASGEAEVLEKVSKLVILLHKNFDVPLEDILLVGFAEGAHLAGGAAAKVHADLGRKPLHLTALDPTSGASLQHALSSSDAEFVEVVHTNSGGAGTWETLGHVDYYPNGGTTQPGCSDAACSHERAFELLAEMWSPANDFVSAVCGSVETMSAQNCRWSSLKMGQRGGDRPSPGVYFLETRQSSPFARGAYHISFL</sequence>
<dbReference type="InParanoid" id="B3MB39"/>
<gene>
    <name evidence="7" type="primary">Dana\GF10971</name>
    <name evidence="7" type="synonym">dana_GLEANR_10933</name>
    <name evidence="7" type="ORF">GF10971</name>
</gene>
<keyword evidence="7" id="KW-0378">Hydrolase</keyword>
<evidence type="ECO:0000256" key="3">
    <source>
        <dbReference type="ARBA" id="ARBA00022525"/>
    </source>
</evidence>
<evidence type="ECO:0000313" key="8">
    <source>
        <dbReference type="Proteomes" id="UP000007801"/>
    </source>
</evidence>
<dbReference type="GO" id="GO:0016042">
    <property type="term" value="P:lipid catabolic process"/>
    <property type="evidence" value="ECO:0007669"/>
    <property type="project" value="TreeGrafter"/>
</dbReference>
<dbReference type="eggNOG" id="ENOG502RYX8">
    <property type="taxonomic scope" value="Eukaryota"/>
</dbReference>
<comment type="similarity">
    <text evidence="2 4">Belongs to the AB hydrolase superfamily. Lipase family.</text>
</comment>
<dbReference type="SUPFAM" id="SSF53474">
    <property type="entry name" value="alpha/beta-Hydrolases"/>
    <property type="match status" value="1"/>
</dbReference>
<dbReference type="Gene3D" id="3.40.50.1820">
    <property type="entry name" value="alpha/beta hydrolase"/>
    <property type="match status" value="1"/>
</dbReference>
<dbReference type="OrthoDB" id="199913at2759"/>
<evidence type="ECO:0000256" key="2">
    <source>
        <dbReference type="ARBA" id="ARBA00010701"/>
    </source>
</evidence>
<dbReference type="EMBL" id="CH902618">
    <property type="protein sequence ID" value="EDV41340.2"/>
    <property type="molecule type" value="Genomic_DNA"/>
</dbReference>
<feature type="signal peptide" evidence="5">
    <location>
        <begin position="1"/>
        <end position="32"/>
    </location>
</feature>
<dbReference type="GO" id="GO:0017171">
    <property type="term" value="F:serine hydrolase activity"/>
    <property type="evidence" value="ECO:0007669"/>
    <property type="project" value="TreeGrafter"/>
</dbReference>
<comment type="subcellular location">
    <subcellularLocation>
        <location evidence="1">Secreted</location>
    </subcellularLocation>
</comment>
<dbReference type="GO" id="GO:0016298">
    <property type="term" value="F:lipase activity"/>
    <property type="evidence" value="ECO:0007669"/>
    <property type="project" value="InterPro"/>
</dbReference>
<dbReference type="GO" id="GO:0005615">
    <property type="term" value="C:extracellular space"/>
    <property type="evidence" value="ECO:0007669"/>
    <property type="project" value="TreeGrafter"/>
</dbReference>
<dbReference type="KEGG" id="dan:6493837"/>
<reference evidence="7 8" key="1">
    <citation type="journal article" date="2007" name="Nature">
        <title>Evolution of genes and genomes on the Drosophila phylogeny.</title>
        <authorList>
            <consortium name="Drosophila 12 Genomes Consortium"/>
            <person name="Clark A.G."/>
            <person name="Eisen M.B."/>
            <person name="Smith D.R."/>
            <person name="Bergman C.M."/>
            <person name="Oliver B."/>
            <person name="Markow T.A."/>
            <person name="Kaufman T.C."/>
            <person name="Kellis M."/>
            <person name="Gelbart W."/>
            <person name="Iyer V.N."/>
            <person name="Pollard D.A."/>
            <person name="Sackton T.B."/>
            <person name="Larracuente A.M."/>
            <person name="Singh N.D."/>
            <person name="Abad J.P."/>
            <person name="Abt D.N."/>
            <person name="Adryan B."/>
            <person name="Aguade M."/>
            <person name="Akashi H."/>
            <person name="Anderson W.W."/>
            <person name="Aquadro C.F."/>
            <person name="Ardell D.H."/>
            <person name="Arguello R."/>
            <person name="Artieri C.G."/>
            <person name="Barbash D.A."/>
            <person name="Barker D."/>
            <person name="Barsanti P."/>
            <person name="Batterham P."/>
            <person name="Batzoglou S."/>
            <person name="Begun D."/>
            <person name="Bhutkar A."/>
            <person name="Blanco E."/>
            <person name="Bosak S.A."/>
            <person name="Bradley R.K."/>
            <person name="Brand A.D."/>
            <person name="Brent M.R."/>
            <person name="Brooks A.N."/>
            <person name="Brown R.H."/>
            <person name="Butlin R.K."/>
            <person name="Caggese C."/>
            <person name="Calvi B.R."/>
            <person name="Bernardo de Carvalho A."/>
            <person name="Caspi A."/>
            <person name="Castrezana S."/>
            <person name="Celniker S.E."/>
            <person name="Chang J.L."/>
            <person name="Chapple C."/>
            <person name="Chatterji S."/>
            <person name="Chinwalla A."/>
            <person name="Civetta A."/>
            <person name="Clifton S.W."/>
            <person name="Comeron J.M."/>
            <person name="Costello J.C."/>
            <person name="Coyne J.A."/>
            <person name="Daub J."/>
            <person name="David R.G."/>
            <person name="Delcher A.L."/>
            <person name="Delehaunty K."/>
            <person name="Do C.B."/>
            <person name="Ebling H."/>
            <person name="Edwards K."/>
            <person name="Eickbush T."/>
            <person name="Evans J.D."/>
            <person name="Filipski A."/>
            <person name="Findeiss S."/>
            <person name="Freyhult E."/>
            <person name="Fulton L."/>
            <person name="Fulton R."/>
            <person name="Garcia A.C."/>
            <person name="Gardiner A."/>
            <person name="Garfield D.A."/>
            <person name="Garvin B.E."/>
            <person name="Gibson G."/>
            <person name="Gilbert D."/>
            <person name="Gnerre S."/>
            <person name="Godfrey J."/>
            <person name="Good R."/>
            <person name="Gotea V."/>
            <person name="Gravely B."/>
            <person name="Greenberg A.J."/>
            <person name="Griffiths-Jones S."/>
            <person name="Gross S."/>
            <person name="Guigo R."/>
            <person name="Gustafson E.A."/>
            <person name="Haerty W."/>
            <person name="Hahn M.W."/>
            <person name="Halligan D.L."/>
            <person name="Halpern A.L."/>
            <person name="Halter G.M."/>
            <person name="Han M.V."/>
            <person name="Heger A."/>
            <person name="Hillier L."/>
            <person name="Hinrichs A.S."/>
            <person name="Holmes I."/>
            <person name="Hoskins R.A."/>
            <person name="Hubisz M.J."/>
            <person name="Hultmark D."/>
            <person name="Huntley M.A."/>
            <person name="Jaffe D.B."/>
            <person name="Jagadeeshan S."/>
            <person name="Jeck W.R."/>
            <person name="Johnson J."/>
            <person name="Jones C.D."/>
            <person name="Jordan W.C."/>
            <person name="Karpen G.H."/>
            <person name="Kataoka E."/>
            <person name="Keightley P.D."/>
            <person name="Kheradpour P."/>
            <person name="Kirkness E.F."/>
            <person name="Koerich L.B."/>
            <person name="Kristiansen K."/>
            <person name="Kudrna D."/>
            <person name="Kulathinal R.J."/>
            <person name="Kumar S."/>
            <person name="Kwok R."/>
            <person name="Lander E."/>
            <person name="Langley C.H."/>
            <person name="Lapoint R."/>
            <person name="Lazzaro B.P."/>
            <person name="Lee S.J."/>
            <person name="Levesque L."/>
            <person name="Li R."/>
            <person name="Lin C.F."/>
            <person name="Lin M.F."/>
            <person name="Lindblad-Toh K."/>
            <person name="Llopart A."/>
            <person name="Long M."/>
            <person name="Low L."/>
            <person name="Lozovsky E."/>
            <person name="Lu J."/>
            <person name="Luo M."/>
            <person name="Machado C.A."/>
            <person name="Makalowski W."/>
            <person name="Marzo M."/>
            <person name="Matsuda M."/>
            <person name="Matzkin L."/>
            <person name="McAllister B."/>
            <person name="McBride C.S."/>
            <person name="McKernan B."/>
            <person name="McKernan K."/>
            <person name="Mendez-Lago M."/>
            <person name="Minx P."/>
            <person name="Mollenhauer M.U."/>
            <person name="Montooth K."/>
            <person name="Mount S.M."/>
            <person name="Mu X."/>
            <person name="Myers E."/>
            <person name="Negre B."/>
            <person name="Newfeld S."/>
            <person name="Nielsen R."/>
            <person name="Noor M.A."/>
            <person name="O'Grady P."/>
            <person name="Pachter L."/>
            <person name="Papaceit M."/>
            <person name="Parisi M.J."/>
            <person name="Parisi M."/>
            <person name="Parts L."/>
            <person name="Pedersen J.S."/>
            <person name="Pesole G."/>
            <person name="Phillippy A.M."/>
            <person name="Ponting C.P."/>
            <person name="Pop M."/>
            <person name="Porcelli D."/>
            <person name="Powell J.R."/>
            <person name="Prohaska S."/>
            <person name="Pruitt K."/>
            <person name="Puig M."/>
            <person name="Quesneville H."/>
            <person name="Ram K.R."/>
            <person name="Rand D."/>
            <person name="Rasmussen M.D."/>
            <person name="Reed L.K."/>
            <person name="Reenan R."/>
            <person name="Reily A."/>
            <person name="Remington K.A."/>
            <person name="Rieger T.T."/>
            <person name="Ritchie M.G."/>
            <person name="Robin C."/>
            <person name="Rogers Y.H."/>
            <person name="Rohde C."/>
            <person name="Rozas J."/>
            <person name="Rubenfield M.J."/>
            <person name="Ruiz A."/>
            <person name="Russo S."/>
            <person name="Salzberg S.L."/>
            <person name="Sanchez-Gracia A."/>
            <person name="Saranga D.J."/>
            <person name="Sato H."/>
            <person name="Schaeffer S.W."/>
            <person name="Schatz M.C."/>
            <person name="Schlenke T."/>
            <person name="Schwartz R."/>
            <person name="Segarra C."/>
            <person name="Singh R.S."/>
            <person name="Sirot L."/>
            <person name="Sirota M."/>
            <person name="Sisneros N.B."/>
            <person name="Smith C.D."/>
            <person name="Smith T.F."/>
            <person name="Spieth J."/>
            <person name="Stage D.E."/>
            <person name="Stark A."/>
            <person name="Stephan W."/>
            <person name="Strausberg R.L."/>
            <person name="Strempel S."/>
            <person name="Sturgill D."/>
            <person name="Sutton G."/>
            <person name="Sutton G.G."/>
            <person name="Tao W."/>
            <person name="Teichmann S."/>
            <person name="Tobari Y.N."/>
            <person name="Tomimura Y."/>
            <person name="Tsolas J.M."/>
            <person name="Valente V.L."/>
            <person name="Venter E."/>
            <person name="Venter J.C."/>
            <person name="Vicario S."/>
            <person name="Vieira F.G."/>
            <person name="Vilella A.J."/>
            <person name="Villasante A."/>
            <person name="Walenz B."/>
            <person name="Wang J."/>
            <person name="Wasserman M."/>
            <person name="Watts T."/>
            <person name="Wilson D."/>
            <person name="Wilson R.K."/>
            <person name="Wing R.A."/>
            <person name="Wolfner M.F."/>
            <person name="Wong A."/>
            <person name="Wong G.K."/>
            <person name="Wu C.I."/>
            <person name="Wu G."/>
            <person name="Yamamoto D."/>
            <person name="Yang H.P."/>
            <person name="Yang S.P."/>
            <person name="Yorke J.A."/>
            <person name="Yoshida K."/>
            <person name="Zdobnov E."/>
            <person name="Zhang P."/>
            <person name="Zhang Y."/>
            <person name="Zimin A.V."/>
            <person name="Baldwin J."/>
            <person name="Abdouelleil A."/>
            <person name="Abdulkadir J."/>
            <person name="Abebe A."/>
            <person name="Abera B."/>
            <person name="Abreu J."/>
            <person name="Acer S.C."/>
            <person name="Aftuck L."/>
            <person name="Alexander A."/>
            <person name="An P."/>
            <person name="Anderson E."/>
            <person name="Anderson S."/>
            <person name="Arachi H."/>
            <person name="Azer M."/>
            <person name="Bachantsang P."/>
            <person name="Barry A."/>
            <person name="Bayul T."/>
            <person name="Berlin A."/>
            <person name="Bessette D."/>
            <person name="Bloom T."/>
            <person name="Blye J."/>
            <person name="Boguslavskiy L."/>
            <person name="Bonnet C."/>
            <person name="Boukhgalter B."/>
            <person name="Bourzgui I."/>
            <person name="Brown A."/>
            <person name="Cahill P."/>
            <person name="Channer S."/>
            <person name="Cheshatsang Y."/>
            <person name="Chuda L."/>
            <person name="Citroen M."/>
            <person name="Collymore A."/>
            <person name="Cooke P."/>
            <person name="Costello M."/>
            <person name="D'Aco K."/>
            <person name="Daza R."/>
            <person name="De Haan G."/>
            <person name="DeGray S."/>
            <person name="DeMaso C."/>
            <person name="Dhargay N."/>
            <person name="Dooley K."/>
            <person name="Dooley E."/>
            <person name="Doricent M."/>
            <person name="Dorje P."/>
            <person name="Dorjee K."/>
            <person name="Dupes A."/>
            <person name="Elong R."/>
            <person name="Falk J."/>
            <person name="Farina A."/>
            <person name="Faro S."/>
            <person name="Ferguson D."/>
            <person name="Fisher S."/>
            <person name="Foley C.D."/>
            <person name="Franke A."/>
            <person name="Friedrich D."/>
            <person name="Gadbois L."/>
            <person name="Gearin G."/>
            <person name="Gearin C.R."/>
            <person name="Giannoukos G."/>
            <person name="Goode T."/>
            <person name="Graham J."/>
            <person name="Grandbois E."/>
            <person name="Grewal S."/>
            <person name="Gyaltsen K."/>
            <person name="Hafez N."/>
            <person name="Hagos B."/>
            <person name="Hall J."/>
            <person name="Henson C."/>
            <person name="Hollinger A."/>
            <person name="Honan T."/>
            <person name="Huard M.D."/>
            <person name="Hughes L."/>
            <person name="Hurhula B."/>
            <person name="Husby M.E."/>
            <person name="Kamat A."/>
            <person name="Kanga B."/>
            <person name="Kashin S."/>
            <person name="Khazanovich D."/>
            <person name="Kisner P."/>
            <person name="Lance K."/>
            <person name="Lara M."/>
            <person name="Lee W."/>
            <person name="Lennon N."/>
            <person name="Letendre F."/>
            <person name="LeVine R."/>
            <person name="Lipovsky A."/>
            <person name="Liu X."/>
            <person name="Liu J."/>
            <person name="Liu S."/>
            <person name="Lokyitsang T."/>
            <person name="Lokyitsang Y."/>
            <person name="Lubonja R."/>
            <person name="Lui A."/>
            <person name="MacDonald P."/>
            <person name="Magnisalis V."/>
            <person name="Maru K."/>
            <person name="Matthews C."/>
            <person name="McCusker W."/>
            <person name="McDonough S."/>
            <person name="Mehta T."/>
            <person name="Meldrim J."/>
            <person name="Meneus L."/>
            <person name="Mihai O."/>
            <person name="Mihalev A."/>
            <person name="Mihova T."/>
            <person name="Mittelman R."/>
            <person name="Mlenga V."/>
            <person name="Montmayeur A."/>
            <person name="Mulrain L."/>
            <person name="Navidi A."/>
            <person name="Naylor J."/>
            <person name="Negash T."/>
            <person name="Nguyen T."/>
            <person name="Nguyen N."/>
            <person name="Nicol R."/>
            <person name="Norbu C."/>
            <person name="Norbu N."/>
            <person name="Novod N."/>
            <person name="O'Neill B."/>
            <person name="Osman S."/>
            <person name="Markiewicz E."/>
            <person name="Oyono O.L."/>
            <person name="Patti C."/>
            <person name="Phunkhang P."/>
            <person name="Pierre F."/>
            <person name="Priest M."/>
            <person name="Raghuraman S."/>
            <person name="Rege F."/>
            <person name="Reyes R."/>
            <person name="Rise C."/>
            <person name="Rogov P."/>
            <person name="Ross K."/>
            <person name="Ryan E."/>
            <person name="Settipalli S."/>
            <person name="Shea T."/>
            <person name="Sherpa N."/>
            <person name="Shi L."/>
            <person name="Shih D."/>
            <person name="Sparrow T."/>
            <person name="Spaulding J."/>
            <person name="Stalker J."/>
            <person name="Stange-Thomann N."/>
            <person name="Stavropoulos S."/>
            <person name="Stone C."/>
            <person name="Strader C."/>
            <person name="Tesfaye S."/>
            <person name="Thomson T."/>
            <person name="Thoulutsang Y."/>
            <person name="Thoulutsang D."/>
            <person name="Topham K."/>
            <person name="Topping I."/>
            <person name="Tsamla T."/>
            <person name="Vassiliev H."/>
            <person name="Vo A."/>
            <person name="Wangchuk T."/>
            <person name="Wangdi T."/>
            <person name="Weiand M."/>
            <person name="Wilkinson J."/>
            <person name="Wilson A."/>
            <person name="Yadav S."/>
            <person name="Young G."/>
            <person name="Yu Q."/>
            <person name="Zembek L."/>
            <person name="Zhong D."/>
            <person name="Zimmer A."/>
            <person name="Zwirko Z."/>
            <person name="Jaffe D.B."/>
            <person name="Alvarez P."/>
            <person name="Brockman W."/>
            <person name="Butler J."/>
            <person name="Chin C."/>
            <person name="Gnerre S."/>
            <person name="Grabherr M."/>
            <person name="Kleber M."/>
            <person name="Mauceli E."/>
            <person name="MacCallum I."/>
        </authorList>
    </citation>
    <scope>NUCLEOTIDE SEQUENCE [LARGE SCALE GENOMIC DNA]</scope>
    <source>
        <strain evidence="8">Tucson 14024-0371.13</strain>
    </source>
</reference>
<dbReference type="HOGENOM" id="CLU_027171_2_0_1"/>
<evidence type="ECO:0000256" key="1">
    <source>
        <dbReference type="ARBA" id="ARBA00004613"/>
    </source>
</evidence>
<dbReference type="AlphaFoldDB" id="B3MB39"/>
<proteinExistence type="inferred from homology"/>
<keyword evidence="8" id="KW-1185">Reference proteome</keyword>
<dbReference type="InterPro" id="IPR000734">
    <property type="entry name" value="TAG_lipase"/>
</dbReference>
<organism evidence="7 8">
    <name type="scientific">Drosophila ananassae</name>
    <name type="common">Fruit fly</name>
    <dbReference type="NCBI Taxonomy" id="7217"/>
    <lineage>
        <taxon>Eukaryota</taxon>
        <taxon>Metazoa</taxon>
        <taxon>Ecdysozoa</taxon>
        <taxon>Arthropoda</taxon>
        <taxon>Hexapoda</taxon>
        <taxon>Insecta</taxon>
        <taxon>Pterygota</taxon>
        <taxon>Neoptera</taxon>
        <taxon>Endopterygota</taxon>
        <taxon>Diptera</taxon>
        <taxon>Brachycera</taxon>
        <taxon>Muscomorpha</taxon>
        <taxon>Ephydroidea</taxon>
        <taxon>Drosophilidae</taxon>
        <taxon>Drosophila</taxon>
        <taxon>Sophophora</taxon>
    </lineage>
</organism>